<keyword evidence="5 8" id="KW-0812">Transmembrane</keyword>
<feature type="transmembrane region" description="Helical" evidence="8">
    <location>
        <begin position="221"/>
        <end position="241"/>
    </location>
</feature>
<dbReference type="EMBL" id="CP015090">
    <property type="protein sequence ID" value="APZ50481.1"/>
    <property type="molecule type" value="Genomic_DNA"/>
</dbReference>
<keyword evidence="3" id="KW-0813">Transport</keyword>
<keyword evidence="10" id="KW-1185">Reference proteome</keyword>
<keyword evidence="9" id="KW-0614">Plasmid</keyword>
<organism evidence="9 10">
    <name type="scientific">Salipiger abyssi</name>
    <dbReference type="NCBI Taxonomy" id="1250539"/>
    <lineage>
        <taxon>Bacteria</taxon>
        <taxon>Pseudomonadati</taxon>
        <taxon>Pseudomonadota</taxon>
        <taxon>Alphaproteobacteria</taxon>
        <taxon>Rhodobacterales</taxon>
        <taxon>Roseobacteraceae</taxon>
        <taxon>Salipiger</taxon>
    </lineage>
</organism>
<proteinExistence type="inferred from homology"/>
<evidence type="ECO:0000256" key="8">
    <source>
        <dbReference type="RuleBase" id="RU363041"/>
    </source>
</evidence>
<comment type="subcellular location">
    <subcellularLocation>
        <location evidence="1 8">Cell membrane</location>
        <topology evidence="1 8">Multi-pass membrane protein</topology>
    </subcellularLocation>
</comment>
<evidence type="ECO:0000256" key="4">
    <source>
        <dbReference type="ARBA" id="ARBA00022475"/>
    </source>
</evidence>
<keyword evidence="7 8" id="KW-0472">Membrane</keyword>
<keyword evidence="4 8" id="KW-1003">Cell membrane</keyword>
<accession>A0A1P8UM53</accession>
<evidence type="ECO:0000256" key="7">
    <source>
        <dbReference type="ARBA" id="ARBA00023136"/>
    </source>
</evidence>
<comment type="similarity">
    <text evidence="2 8">Belongs to the 4-toluene sulfonate uptake permease (TSUP) (TC 2.A.102) family.</text>
</comment>
<geneLocation type="plasmid" evidence="10">
    <name>ppaby2</name>
</geneLocation>
<evidence type="ECO:0000313" key="9">
    <source>
        <dbReference type="EMBL" id="APZ50481.1"/>
    </source>
</evidence>
<dbReference type="InterPro" id="IPR052017">
    <property type="entry name" value="TSUP"/>
</dbReference>
<name>A0A1P8UM53_9RHOB</name>
<dbReference type="InterPro" id="IPR002781">
    <property type="entry name" value="TM_pro_TauE-like"/>
</dbReference>
<dbReference type="Proteomes" id="UP000187059">
    <property type="component" value="Plasmid pPABY2"/>
</dbReference>
<evidence type="ECO:0000313" key="10">
    <source>
        <dbReference type="Proteomes" id="UP000187059"/>
    </source>
</evidence>
<dbReference type="PANTHER" id="PTHR30269">
    <property type="entry name" value="TRANSMEMBRANE PROTEIN YFCA"/>
    <property type="match status" value="1"/>
</dbReference>
<evidence type="ECO:0000256" key="5">
    <source>
        <dbReference type="ARBA" id="ARBA00022692"/>
    </source>
</evidence>
<dbReference type="KEGG" id="paby:Ga0080574_TMP147"/>
<dbReference type="Pfam" id="PF01925">
    <property type="entry name" value="TauE"/>
    <property type="match status" value="1"/>
</dbReference>
<dbReference type="PANTHER" id="PTHR30269:SF37">
    <property type="entry name" value="MEMBRANE TRANSPORTER PROTEIN"/>
    <property type="match status" value="1"/>
</dbReference>
<evidence type="ECO:0000256" key="3">
    <source>
        <dbReference type="ARBA" id="ARBA00022448"/>
    </source>
</evidence>
<dbReference type="RefSeq" id="WP_076694188.1">
    <property type="nucleotide sequence ID" value="NZ_CP015090.1"/>
</dbReference>
<evidence type="ECO:0000256" key="1">
    <source>
        <dbReference type="ARBA" id="ARBA00004651"/>
    </source>
</evidence>
<feature type="transmembrane region" description="Helical" evidence="8">
    <location>
        <begin position="49"/>
        <end position="67"/>
    </location>
</feature>
<gene>
    <name evidence="9" type="ORF">Ga0080574_TMP147</name>
</gene>
<feature type="transmembrane region" description="Helical" evidence="8">
    <location>
        <begin position="169"/>
        <end position="188"/>
    </location>
</feature>
<sequence>MVSLFEQMLAHHWHWIALVVFAGAFLQGLSGVGLGMVASPLLALFAPELVPGPLLMISCVIAVMSVLREHAALDISGLSFALVGRLLASVPAALLIGFLPVRGLAIAFALVILLAVVASLLKLPLRPTRLNLLIAGSVSGFMGTLTSVGLPPIALVYQSVPPAQLRASIGGFLAVGALISILALAAVGRFGPHEMGLGLAMLAPLFLGFAVSGRLRHLLPAAHMRLIVLAIAAGSAGLLLLRQLVA</sequence>
<feature type="transmembrane region" description="Helical" evidence="8">
    <location>
        <begin position="132"/>
        <end position="157"/>
    </location>
</feature>
<protein>
    <recommendedName>
        <fullName evidence="8">Probable membrane transporter protein</fullName>
    </recommendedName>
</protein>
<feature type="transmembrane region" description="Helical" evidence="8">
    <location>
        <begin position="105"/>
        <end position="125"/>
    </location>
</feature>
<feature type="transmembrane region" description="Helical" evidence="8">
    <location>
        <begin position="79"/>
        <end position="99"/>
    </location>
</feature>
<dbReference type="AlphaFoldDB" id="A0A1P8UM53"/>
<feature type="transmembrane region" description="Helical" evidence="8">
    <location>
        <begin position="195"/>
        <end position="215"/>
    </location>
</feature>
<reference evidence="9 10" key="1">
    <citation type="submission" date="2016-04" db="EMBL/GenBank/DDBJ databases">
        <title>Deep-sea bacteria in the southern Pacific.</title>
        <authorList>
            <person name="Tang K."/>
        </authorList>
    </citation>
    <scope>NUCLEOTIDE SEQUENCE [LARGE SCALE GENOMIC DNA]</scope>
    <source>
        <strain evidence="9 10">JLT2014</strain>
        <plasmid evidence="10">ppaby2</plasmid>
    </source>
</reference>
<evidence type="ECO:0000256" key="6">
    <source>
        <dbReference type="ARBA" id="ARBA00022989"/>
    </source>
</evidence>
<feature type="transmembrane region" description="Helical" evidence="8">
    <location>
        <begin position="12"/>
        <end position="37"/>
    </location>
</feature>
<dbReference type="GO" id="GO:0005886">
    <property type="term" value="C:plasma membrane"/>
    <property type="evidence" value="ECO:0007669"/>
    <property type="project" value="UniProtKB-SubCell"/>
</dbReference>
<evidence type="ECO:0000256" key="2">
    <source>
        <dbReference type="ARBA" id="ARBA00009142"/>
    </source>
</evidence>
<keyword evidence="6 8" id="KW-1133">Transmembrane helix</keyword>